<feature type="compositionally biased region" description="Basic and acidic residues" evidence="1">
    <location>
        <begin position="268"/>
        <end position="280"/>
    </location>
</feature>
<reference evidence="2" key="1">
    <citation type="submission" date="2018-08" db="EMBL/GenBank/DDBJ databases">
        <title>A genome reference for cultivated species of the human gut microbiota.</title>
        <authorList>
            <person name="Zou Y."/>
            <person name="Xue W."/>
            <person name="Luo G."/>
        </authorList>
    </citation>
    <scope>NUCLEOTIDE SEQUENCE [LARGE SCALE GENOMIC DNA]</scope>
    <source>
        <strain evidence="2">TF05-5AC</strain>
    </source>
</reference>
<dbReference type="AlphaFoldDB" id="A0A3E3I7A2"/>
<dbReference type="Proteomes" id="UP000260812">
    <property type="component" value="Unassembled WGS sequence"/>
</dbReference>
<gene>
    <name evidence="2" type="ORF">DXC51_10020</name>
</gene>
<feature type="region of interest" description="Disordered" evidence="1">
    <location>
        <begin position="254"/>
        <end position="284"/>
    </location>
</feature>
<dbReference type="GeneID" id="97987205"/>
<keyword evidence="3" id="KW-1185">Reference proteome</keyword>
<protein>
    <submittedName>
        <fullName evidence="2">Uncharacterized protein</fullName>
    </submittedName>
</protein>
<comment type="caution">
    <text evidence="2">The sequence shown here is derived from an EMBL/GenBank/DDBJ whole genome shotgun (WGS) entry which is preliminary data.</text>
</comment>
<accession>A0A3E3I7A2</accession>
<feature type="region of interest" description="Disordered" evidence="1">
    <location>
        <begin position="312"/>
        <end position="367"/>
    </location>
</feature>
<name>A0A3E3I7A2_9FIRM</name>
<evidence type="ECO:0000256" key="1">
    <source>
        <dbReference type="SAM" id="MobiDB-lite"/>
    </source>
</evidence>
<proteinExistence type="predicted"/>
<sequence length="522" mass="58806">MYYNRQIIYIDYMEAGSKVKNAGFLRKEETEDTITWNMQIKGLYETDTGFFDLRDETGALIDKVLLKRGTGSYERQFTAGGVSRGGREFGEICGITIRLSPGREVIGRWKGAEECLKAADISVTEEKRRKYVPPLAGMAQYERLQEEASNVMPEIDLPQAEQRTRGISFSEMPETVMYQAEPRTQGLSFTEMQKVALHPADQQIQEINHSGIQRTDPYQAGEQCRKVLQANTEMPEQKTADMEGKHLAAIKTEAGRPEILQYQNPLTEKQKNTESAEERSGFQLNRDAVDSVMENGAISAEKLCRRCMHKRFTPQEKKREPESKKAAPKAEGGDLGGGGIQKEGMSGKEGISSKEGMTSKEGIPGKEGMYRSEGGVSGGGIPKESGAVKGKHIAKESGDDLMQEEFFEDKWEQLRHMYPTVHPFADERQYLSITPRDFVILGSEYQKMVRNSFLLHGYYNYRHIILGKFNVGGVEKFYLGVPGVYYDREKMAAEMFGFEAFEGKQTPAEPGSFGYYMKSVRI</sequence>
<dbReference type="RefSeq" id="WP_117544433.1">
    <property type="nucleotide sequence ID" value="NZ_QVLV01000005.1"/>
</dbReference>
<feature type="compositionally biased region" description="Basic and acidic residues" evidence="1">
    <location>
        <begin position="313"/>
        <end position="325"/>
    </location>
</feature>
<evidence type="ECO:0000313" key="2">
    <source>
        <dbReference type="EMBL" id="RGE61866.1"/>
    </source>
</evidence>
<organism evidence="2 3">
    <name type="scientific">Eisenbergiella massiliensis</name>
    <dbReference type="NCBI Taxonomy" id="1720294"/>
    <lineage>
        <taxon>Bacteria</taxon>
        <taxon>Bacillati</taxon>
        <taxon>Bacillota</taxon>
        <taxon>Clostridia</taxon>
        <taxon>Lachnospirales</taxon>
        <taxon>Lachnospiraceae</taxon>
        <taxon>Eisenbergiella</taxon>
    </lineage>
</organism>
<dbReference type="EMBL" id="QVLV01000005">
    <property type="protein sequence ID" value="RGE61866.1"/>
    <property type="molecule type" value="Genomic_DNA"/>
</dbReference>
<evidence type="ECO:0000313" key="3">
    <source>
        <dbReference type="Proteomes" id="UP000260812"/>
    </source>
</evidence>